<evidence type="ECO:0000313" key="1">
    <source>
        <dbReference type="EMBL" id="KAI1882519.1"/>
    </source>
</evidence>
<dbReference type="Proteomes" id="UP000829720">
    <property type="component" value="Unassembled WGS sequence"/>
</dbReference>
<comment type="caution">
    <text evidence="1">The sequence shown here is derived from an EMBL/GenBank/DDBJ whole genome shotgun (WGS) entry which is preliminary data.</text>
</comment>
<evidence type="ECO:0000313" key="2">
    <source>
        <dbReference type="Proteomes" id="UP000829720"/>
    </source>
</evidence>
<organism evidence="1 2">
    <name type="scientific">Albula goreensis</name>
    <dbReference type="NCBI Taxonomy" id="1534307"/>
    <lineage>
        <taxon>Eukaryota</taxon>
        <taxon>Metazoa</taxon>
        <taxon>Chordata</taxon>
        <taxon>Craniata</taxon>
        <taxon>Vertebrata</taxon>
        <taxon>Euteleostomi</taxon>
        <taxon>Actinopterygii</taxon>
        <taxon>Neopterygii</taxon>
        <taxon>Teleostei</taxon>
        <taxon>Albuliformes</taxon>
        <taxon>Albulidae</taxon>
        <taxon>Albula</taxon>
    </lineage>
</organism>
<accession>A0A8T3CC11</accession>
<reference evidence="1" key="1">
    <citation type="submission" date="2021-01" db="EMBL/GenBank/DDBJ databases">
        <authorList>
            <person name="Zahm M."/>
            <person name="Roques C."/>
            <person name="Cabau C."/>
            <person name="Klopp C."/>
            <person name="Donnadieu C."/>
            <person name="Jouanno E."/>
            <person name="Lampietro C."/>
            <person name="Louis A."/>
            <person name="Herpin A."/>
            <person name="Echchiki A."/>
            <person name="Berthelot C."/>
            <person name="Parey E."/>
            <person name="Roest-Crollius H."/>
            <person name="Braasch I."/>
            <person name="Postlethwait J."/>
            <person name="Bobe J."/>
            <person name="Montfort J."/>
            <person name="Bouchez O."/>
            <person name="Begum T."/>
            <person name="Mejri S."/>
            <person name="Adams A."/>
            <person name="Chen W.-J."/>
            <person name="Guiguen Y."/>
        </authorList>
    </citation>
    <scope>NUCLEOTIDE SEQUENCE</scope>
    <source>
        <tissue evidence="1">Blood</tissue>
    </source>
</reference>
<protein>
    <submittedName>
        <fullName evidence="1">Uncharacterized protein</fullName>
    </submittedName>
</protein>
<sequence length="109" mass="12660">MPYSYRILLTRASERINTSVRQVLPVLQNHQRQEPAGRICYPSLRGWGEGGFTSSHPNLEAELWLQHLTRCIPTRVEYCDAPKGVDWFLRVRLQKGTLMTLSPSHERKQ</sequence>
<proteinExistence type="predicted"/>
<dbReference type="EMBL" id="JAERUA010000025">
    <property type="protein sequence ID" value="KAI1882519.1"/>
    <property type="molecule type" value="Genomic_DNA"/>
</dbReference>
<name>A0A8T3CC11_9TELE</name>
<dbReference type="AlphaFoldDB" id="A0A8T3CC11"/>
<keyword evidence="2" id="KW-1185">Reference proteome</keyword>
<gene>
    <name evidence="1" type="ORF">AGOR_G00251590</name>
</gene>